<accession>A0A9K3JU64</accession>
<dbReference type="EMBL" id="MNCJ02000316">
    <property type="protein sequence ID" value="KAF5821199.1"/>
    <property type="molecule type" value="Genomic_DNA"/>
</dbReference>
<dbReference type="AlphaFoldDB" id="A0A9K3JU64"/>
<keyword evidence="2" id="KW-1185">Reference proteome</keyword>
<comment type="caution">
    <text evidence="1">The sequence shown here is derived from an EMBL/GenBank/DDBJ whole genome shotgun (WGS) entry which is preliminary data.</text>
</comment>
<name>A0A9K3JU64_HELAN</name>
<evidence type="ECO:0000313" key="1">
    <source>
        <dbReference type="EMBL" id="KAF5821199.1"/>
    </source>
</evidence>
<reference evidence="1" key="2">
    <citation type="submission" date="2020-06" db="EMBL/GenBank/DDBJ databases">
        <title>Helianthus annuus Genome sequencing and assembly Release 2.</title>
        <authorList>
            <person name="Gouzy J."/>
            <person name="Langlade N."/>
            <person name="Munos S."/>
        </authorList>
    </citation>
    <scope>NUCLEOTIDE SEQUENCE</scope>
    <source>
        <tissue evidence="1">Leaves</tissue>
    </source>
</reference>
<evidence type="ECO:0000313" key="2">
    <source>
        <dbReference type="Proteomes" id="UP000215914"/>
    </source>
</evidence>
<proteinExistence type="predicted"/>
<organism evidence="1 2">
    <name type="scientific">Helianthus annuus</name>
    <name type="common">Common sunflower</name>
    <dbReference type="NCBI Taxonomy" id="4232"/>
    <lineage>
        <taxon>Eukaryota</taxon>
        <taxon>Viridiplantae</taxon>
        <taxon>Streptophyta</taxon>
        <taxon>Embryophyta</taxon>
        <taxon>Tracheophyta</taxon>
        <taxon>Spermatophyta</taxon>
        <taxon>Magnoliopsida</taxon>
        <taxon>eudicotyledons</taxon>
        <taxon>Gunneridae</taxon>
        <taxon>Pentapetalae</taxon>
        <taxon>asterids</taxon>
        <taxon>campanulids</taxon>
        <taxon>Asterales</taxon>
        <taxon>Asteraceae</taxon>
        <taxon>Asteroideae</taxon>
        <taxon>Heliantheae alliance</taxon>
        <taxon>Heliantheae</taxon>
        <taxon>Helianthus</taxon>
    </lineage>
</organism>
<dbReference type="Gramene" id="mRNA:HanXRQr2_Chr01g0011051">
    <property type="protein sequence ID" value="mRNA:HanXRQr2_Chr01g0011051"/>
    <property type="gene ID" value="HanXRQr2_Chr01g0011051"/>
</dbReference>
<sequence length="198" mass="22506">MQPIPDNPSLPSLFLGKTRILKNRFNHSSNFIFSNRSQSFKSLRRKQLQITHLPHLHIMRPIISPNQILTTSTKRHRSTVPMPIRQLLIILLQHLLSQLRCIHNNIQLRIQVHREYWAVGSGPFSVAPELDWFNVVEVADDGEGAWARWEFEPETGVEGLEEVEYDGGDDGDGGGEEEWCGHGEIPVVVVRWVGCEGG</sequence>
<reference evidence="1" key="1">
    <citation type="journal article" date="2017" name="Nature">
        <title>The sunflower genome provides insights into oil metabolism, flowering and Asterid evolution.</title>
        <authorList>
            <person name="Badouin H."/>
            <person name="Gouzy J."/>
            <person name="Grassa C.J."/>
            <person name="Murat F."/>
            <person name="Staton S.E."/>
            <person name="Cottret L."/>
            <person name="Lelandais-Briere C."/>
            <person name="Owens G.L."/>
            <person name="Carrere S."/>
            <person name="Mayjonade B."/>
            <person name="Legrand L."/>
            <person name="Gill N."/>
            <person name="Kane N.C."/>
            <person name="Bowers J.E."/>
            <person name="Hubner S."/>
            <person name="Bellec A."/>
            <person name="Berard A."/>
            <person name="Berges H."/>
            <person name="Blanchet N."/>
            <person name="Boniface M.C."/>
            <person name="Brunel D."/>
            <person name="Catrice O."/>
            <person name="Chaidir N."/>
            <person name="Claudel C."/>
            <person name="Donnadieu C."/>
            <person name="Faraut T."/>
            <person name="Fievet G."/>
            <person name="Helmstetter N."/>
            <person name="King M."/>
            <person name="Knapp S.J."/>
            <person name="Lai Z."/>
            <person name="Le Paslier M.C."/>
            <person name="Lippi Y."/>
            <person name="Lorenzon L."/>
            <person name="Mandel J.R."/>
            <person name="Marage G."/>
            <person name="Marchand G."/>
            <person name="Marquand E."/>
            <person name="Bret-Mestries E."/>
            <person name="Morien E."/>
            <person name="Nambeesan S."/>
            <person name="Nguyen T."/>
            <person name="Pegot-Espagnet P."/>
            <person name="Pouilly N."/>
            <person name="Raftis F."/>
            <person name="Sallet E."/>
            <person name="Schiex T."/>
            <person name="Thomas J."/>
            <person name="Vandecasteele C."/>
            <person name="Vares D."/>
            <person name="Vear F."/>
            <person name="Vautrin S."/>
            <person name="Crespi M."/>
            <person name="Mangin B."/>
            <person name="Burke J.M."/>
            <person name="Salse J."/>
            <person name="Munos S."/>
            <person name="Vincourt P."/>
            <person name="Rieseberg L.H."/>
            <person name="Langlade N.B."/>
        </authorList>
    </citation>
    <scope>NUCLEOTIDE SEQUENCE</scope>
    <source>
        <tissue evidence="1">Leaves</tissue>
    </source>
</reference>
<protein>
    <submittedName>
        <fullName evidence="1">Uncharacterized protein</fullName>
    </submittedName>
</protein>
<dbReference type="Proteomes" id="UP000215914">
    <property type="component" value="Unassembled WGS sequence"/>
</dbReference>
<gene>
    <name evidence="1" type="ORF">HanXRQr2_Chr01g0011051</name>
</gene>